<gene>
    <name evidence="2" type="ORF">FHD67_18985</name>
</gene>
<keyword evidence="3" id="KW-1185">Reference proteome</keyword>
<accession>A0A5C4R1P1</accession>
<dbReference type="Proteomes" id="UP000304880">
    <property type="component" value="Unassembled WGS sequence"/>
</dbReference>
<dbReference type="AlphaFoldDB" id="A0A5C4R1P1"/>
<evidence type="ECO:0000313" key="3">
    <source>
        <dbReference type="Proteomes" id="UP000304880"/>
    </source>
</evidence>
<feature type="compositionally biased region" description="Polar residues" evidence="1">
    <location>
        <begin position="129"/>
        <end position="139"/>
    </location>
</feature>
<dbReference type="Pfam" id="PF12277">
    <property type="entry name" value="DUF3618"/>
    <property type="match status" value="1"/>
</dbReference>
<reference evidence="2 3" key="1">
    <citation type="submission" date="2019-06" db="EMBL/GenBank/DDBJ databases">
        <authorList>
            <person name="Li J."/>
        </authorList>
    </citation>
    <scope>NUCLEOTIDE SEQUENCE [LARGE SCALE GENOMIC DNA]</scope>
    <source>
        <strain evidence="2 3">CGMCC 1.8012</strain>
    </source>
</reference>
<feature type="compositionally biased region" description="Basic and acidic residues" evidence="1">
    <location>
        <begin position="140"/>
        <end position="162"/>
    </location>
</feature>
<comment type="caution">
    <text evidence="2">The sequence shown here is derived from an EMBL/GenBank/DDBJ whole genome shotgun (WGS) entry which is preliminary data.</text>
</comment>
<feature type="region of interest" description="Disordered" evidence="1">
    <location>
        <begin position="291"/>
        <end position="339"/>
    </location>
</feature>
<evidence type="ECO:0000313" key="2">
    <source>
        <dbReference type="EMBL" id="TNH37674.1"/>
    </source>
</evidence>
<dbReference type="InterPro" id="IPR022062">
    <property type="entry name" value="DUF3618"/>
</dbReference>
<name>A0A5C4R1P1_9RHOB</name>
<sequence length="339" mass="36331">MTHDADNPDHIEREIEKDRDALRRTLNDLQDELSLDGLSRRLTGSVRRNGAEWAESASAAARANPVALGLTGIGLAWMIFGRGHDPVHGLGQSSERRNEQTVSTRAYGTPPPRGAASTTGWSSDRRPMTTGSSFDQSTGSDKEDSMMDRTRETASHLRDRVSDGTTALGNRARHFRDRLGEGTEGMSEEARRRIETARRKALDASDAASRQMARANRQVARSYDNEPLLFGALALIGGTALGALLPGTRQEDELMGDYRDQLFDEAEAIYAEEKSRIGNAVSAGLDEAKSAASSVVAAAQDELTDAEEDKASSGSGHSQSSTAPRTASSPTGMPGSAKV</sequence>
<protein>
    <submittedName>
        <fullName evidence="2">DUF3618 domain-containing protein</fullName>
    </submittedName>
</protein>
<proteinExistence type="predicted"/>
<dbReference type="RefSeq" id="WP_139599695.1">
    <property type="nucleotide sequence ID" value="NZ_VDDC01000057.1"/>
</dbReference>
<evidence type="ECO:0000256" key="1">
    <source>
        <dbReference type="SAM" id="MobiDB-lite"/>
    </source>
</evidence>
<organism evidence="2 3">
    <name type="scientific">Paracoccus haeundaensis</name>
    <dbReference type="NCBI Taxonomy" id="225362"/>
    <lineage>
        <taxon>Bacteria</taxon>
        <taxon>Pseudomonadati</taxon>
        <taxon>Pseudomonadota</taxon>
        <taxon>Alphaproteobacteria</taxon>
        <taxon>Rhodobacterales</taxon>
        <taxon>Paracoccaceae</taxon>
        <taxon>Paracoccus</taxon>
    </lineage>
</organism>
<dbReference type="EMBL" id="VDDC01000057">
    <property type="protein sequence ID" value="TNH37674.1"/>
    <property type="molecule type" value="Genomic_DNA"/>
</dbReference>
<feature type="compositionally biased region" description="Low complexity" evidence="1">
    <location>
        <begin position="312"/>
        <end position="331"/>
    </location>
</feature>
<feature type="region of interest" description="Disordered" evidence="1">
    <location>
        <begin position="88"/>
        <end position="191"/>
    </location>
</feature>